<keyword evidence="13 21" id="KW-0693">Viral RNA replication</keyword>
<reference evidence="24" key="1">
    <citation type="journal article" date="2019" name="PLoS Pathog.">
        <title>Re-assessing the diversity of negative strand RNA viruses in insects.</title>
        <authorList>
            <person name="Kafer S."/>
            <person name="Paraskevopoulou S."/>
            <person name="Zirkel F."/>
            <person name="Wieseke N."/>
            <person name="Donath A."/>
            <person name="Petersen M."/>
            <person name="Jones T.C."/>
            <person name="Liu S."/>
            <person name="Zhou X."/>
            <person name="Middendorf M."/>
            <person name="Junglen S."/>
            <person name="Misof B."/>
            <person name="Drosten C."/>
        </authorList>
    </citation>
    <scope>NUCLEOTIDE SEQUENCE</scope>
    <source>
        <strain evidence="24">OKIAV95</strain>
    </source>
</reference>
<evidence type="ECO:0000256" key="17">
    <source>
        <dbReference type="ARBA" id="ARBA00024499"/>
    </source>
</evidence>
<reference evidence="24" key="2">
    <citation type="submission" date="2020-11" db="EMBL/GenBank/DDBJ databases">
        <authorList>
            <person name="Kafer S."/>
            <person name="Paraskevopoulou S."/>
            <person name="Zirkel F."/>
            <person name="Wieseke N."/>
            <person name="Donath A."/>
            <person name="Petersen M."/>
            <person name="Jones T.C."/>
            <person name="Liu S."/>
            <person name="Zhou X."/>
            <person name="Middendorf M."/>
            <person name="Junglen S."/>
            <person name="Misof B."/>
            <person name="Drosten C."/>
        </authorList>
    </citation>
    <scope>NUCLEOTIDE SEQUENCE</scope>
    <source>
        <strain evidence="24">OKIAV95</strain>
    </source>
</reference>
<evidence type="ECO:0000259" key="22">
    <source>
        <dbReference type="PROSITE" id="PS50526"/>
    </source>
</evidence>
<dbReference type="GO" id="GO:0005524">
    <property type="term" value="F:ATP binding"/>
    <property type="evidence" value="ECO:0007669"/>
    <property type="project" value="UniProtKB-KW"/>
</dbReference>
<evidence type="ECO:0000256" key="8">
    <source>
        <dbReference type="ARBA" id="ARBA00022695"/>
    </source>
</evidence>
<keyword evidence="21" id="KW-1035">Host cytoplasm</keyword>
<keyword evidence="9 21" id="KW-0547">Nucleotide-binding</keyword>
<protein>
    <recommendedName>
        <fullName evidence="21">RNA-directed RNA polymerase L</fullName>
        <shortName evidence="21">Protein L</shortName>
    </recommendedName>
    <alternativeName>
        <fullName evidence="21">Large structural protein</fullName>
    </alternativeName>
    <alternativeName>
        <fullName evidence="21">Replicase</fullName>
    </alternativeName>
    <alternativeName>
        <fullName evidence="21">Transcriptase</fullName>
    </alternativeName>
    <domain>
        <recommendedName>
            <fullName evidence="21">RNA-directed RNA polymerase</fullName>
            <ecNumber evidence="21">2.7.7.48</ecNumber>
        </recommendedName>
    </domain>
    <domain>
        <recommendedName>
            <fullName evidence="21">GTP phosphohydrolase</fullName>
            <ecNumber evidence="21">3.6.1.-</ecNumber>
        </recommendedName>
    </domain>
    <domain>
        <recommendedName>
            <fullName evidence="21">GDP polyribonucleotidyltransferase</fullName>
            <ecNumber evidence="21">2.7.7.88</ecNumber>
        </recommendedName>
        <alternativeName>
            <fullName evidence="21">PRNTase</fullName>
        </alternativeName>
    </domain>
    <domain>
        <recommendedName>
            <fullName evidence="21">mRNA (nucleoside-2'-O-)-methyltransferase</fullName>
            <shortName evidence="21">N1-2'-O-MTase</shortName>
            <ecNumber evidence="21">2.1.1.-</ecNumber>
        </recommendedName>
    </domain>
    <domain>
        <recommendedName>
            <fullName evidence="21">mRNA (guanine-N(7)-)-methyltransferase</fullName>
            <shortName evidence="21">G-N7-MTase</shortName>
        </recommendedName>
    </domain>
</protein>
<sequence>MSYDFSFEESDTDRGGIKSPFSPDLHLKTAIRKYDREMLIDRLVDEKSPSPLFIRQSAVTLNKNPIFRNKPIIIDSEKYYHILLNPILKRKDNMKKFTRKFKENSSVAQEICVVAARLLLEEVTNKDIVSTLQRNIRNLKLPESLTPWLIYRNFWEIIRDDMKNLQIKSIFDWKHVNQKTCLYDYFINGNFLIIIIENEMIVFDYMQVMMIVDTVNTRYLSLLFLELSGQLNLDQNPTVNELLEIYSWGDNVLRIYGNESFNILKNFEAICTGVFLEKYEFLEMSKSFCDKVIDSQENEGYAIQLRKLKNALYNTRCTPSVIFEIFGCYRHFGHPTVDEIAGIESLRENSNANIPIDDIMCKKVSGAFNRMFVIQFIKQHRRWPKCTVDESSENENLIKLVSNQPLVISEYEASLSLLDWHDVIFQQEISFDDFPDFTILLSDKSLSPFRENWFSIYNQDVLNVTKPRNVKESRRVLLEILRRPDFSCKDVRLSIQNDNIPIKWLVVALHSKERELKIKARLFAMMCLEMRIYFNMTEKNLATGIFPYIPYQTMTWTESELQKVLLEMTNNTSCDAAQDGSESSSKKNKNINIIISLDFNKFNQKWRYESTFYIFQTFDRLFGTPGLYTFSHLFFQNSFFYLSSTYKPPDIWKATSDEDYRSRRHPQDIYPITEVTWKGQLGGCEGLRQKGWTAIISSALAANEYETGIHSMIIGQGDNQVIVASFPMKDESLTQIEYLTMYPMDIQSQLKIYLANLTRLTNGIGMDLKLEESWTSFWHLNYGKEIIINGSFLSSSTKKIGRAYQEISELYPTIQNRIASIATSSQATALKGYDIVIPYYISIIESLSLLDKESIYGTVTYSLIKELLSKTNLQLDYNLKMFFAIFPKECGGLPIQSFINYLFRGHPDPISADLLWLKELQDNIPIASLILDFITSGLLLDDSRQDYLMLIQDPHSVNFKKSVQSSNLIKHMLLSALNNETKNKHLKKMLTSYTPASLEKMSNYLMTFKPCAPRVLNEMLRLSPDGSMLSFISTFTDMRTMKGMISSEDAHNLMEMLQKGDVEMIENLLKIYKIVINKRFYSHLPRDVISYGIRKWMTEKQTCISSLVQELRDIGWGISIEGVTAPHPEEQMSIHLAQGENCTRGEMCEEMIIYVLTNPNRVKYLQDQDILKRGSQIHYLGSGTSEKRSGPIIQFTKHERSIKAAQQLMRIKHWLIDDIGSGKIFLDKLIESRTSLNEDFLVLTAGVNYGGSPHHRFSDVTTKHEGRPSIRVNTHSMIHITSDQLGKYARGSDNYPMMFQGIYLTAMNKISHAVLHFPEVMRERPIAYHHHVRCLKCLPLLTELPLLATKKPPNIKILRDCPLIYADIDTIADYLPYCKIDNTSLIIPDSNDKKLEEKICSATSAVLLGETYSIATPTVQSKIATGYKEGTLVCLTVGLFSKISFGKLFKELSSLWFYDQFPVLIKKCIKTDLPLMSCVIMVLQNYPDYAWDLLKPFLCLEEKRDEVLSIFHDCVTSTETFVTGKGLGYAVNRVIERELRAYGTFNNIPIPSLLTTSPSISLNRCVAIWINILVAKSGLIDLFKMDDLLRILRGIAREQSPSDGIDMTKIYLFFLHVDYEGVNMKKLMRRYPFQISKIGAEPWLIAKLMSKPSSSYIPEITQYESNLLDIIRLRELIMTIPYHQEINIMSQGHDIEGIFESEATKNESRIEIKTRSDHMYRLNGKFSTAYLKYLFILIKEGVTQVSGAVCMAEGAGSVARMLIYVFGAKIIIYNSLFPTTGSYSHRSYNYLPAELQSVSSRCVITGPKICYTTGGDISNKNVQSLYSDLVNKNSRFITVATCDAESPTTFKRERSLALMIGFLNSVSKIKGGTFCIFKTFCIDTQILVRQISIWIQKMERTKLIVPKTSSNESTEIFLIGWSKFQHKSKNNIDVKNNYLSHDEIYRISSILESRRQSLPLLHDISNSILKELSSIYTRLGFPNNFANAVHIFLGYRISESEIESDIFHSLATCSEICYNMILSRYDAISKLRSMQELPVHQRLRIIKDRKDSHEFNDLAENMFNSYILRYILIHREIPQDFWTIDHFIEYKQELMYTYTPDINLWILKYGRCFFKILGFLRIIKNYPIFIPLSIRSNINNNN</sequence>
<evidence type="ECO:0000256" key="20">
    <source>
        <dbReference type="ARBA" id="ARBA00048548"/>
    </source>
</evidence>
<dbReference type="GO" id="GO:0030430">
    <property type="term" value="C:host cell cytoplasm"/>
    <property type="evidence" value="ECO:0007669"/>
    <property type="project" value="UniProtKB-SubCell"/>
</dbReference>
<comment type="catalytic activity">
    <reaction evidence="19">
        <text>a 5'-end (5'-triphosphoguanosine)-adenylyl-adenylyl-cytidylyl-adenosine in mRNA + 2 S-adenosyl-L-methionine = a 5'-end (N(7)-methyl 5'-triphosphoguanosine)-(2'-O-methyladenylyl)-adenylyl-cytidylyl-adenosine in mRNA + 2 S-adenosyl-L-homocysteine + H(+)</text>
        <dbReference type="Rhea" id="RHEA:65376"/>
        <dbReference type="Rhea" id="RHEA-COMP:16797"/>
        <dbReference type="Rhea" id="RHEA-COMP:16798"/>
        <dbReference type="ChEBI" id="CHEBI:15378"/>
        <dbReference type="ChEBI" id="CHEBI:57856"/>
        <dbReference type="ChEBI" id="CHEBI:59789"/>
        <dbReference type="ChEBI" id="CHEBI:156483"/>
        <dbReference type="ChEBI" id="CHEBI:156484"/>
        <dbReference type="EC" id="2.1.1.375"/>
    </reaction>
</comment>
<dbReference type="GO" id="GO:0004482">
    <property type="term" value="F:mRNA 5'-cap (guanine-N7-)-methyltransferase activity"/>
    <property type="evidence" value="ECO:0007669"/>
    <property type="project" value="InterPro"/>
</dbReference>
<proteinExistence type="inferred from homology"/>
<dbReference type="EMBL" id="MW288170">
    <property type="protein sequence ID" value="QPL15300.1"/>
    <property type="molecule type" value="Viral_cRNA"/>
</dbReference>
<evidence type="ECO:0000256" key="7">
    <source>
        <dbReference type="ARBA" id="ARBA00022691"/>
    </source>
</evidence>
<keyword evidence="25" id="KW-1185">Reference proteome</keyword>
<evidence type="ECO:0000256" key="12">
    <source>
        <dbReference type="ARBA" id="ARBA00022844"/>
    </source>
</evidence>
<evidence type="ECO:0000256" key="15">
    <source>
        <dbReference type="ARBA" id="ARBA00023268"/>
    </source>
</evidence>
<comment type="similarity">
    <text evidence="2 21">Belongs to the paramyxovirus L protein family.</text>
</comment>
<evidence type="ECO:0000256" key="11">
    <source>
        <dbReference type="ARBA" id="ARBA00022840"/>
    </source>
</evidence>
<name>A0AAE7TPV6_9MONO</name>
<evidence type="ECO:0000256" key="4">
    <source>
        <dbReference type="ARBA" id="ARBA00022603"/>
    </source>
</evidence>
<evidence type="ECO:0000313" key="24">
    <source>
        <dbReference type="EMBL" id="QPL15300.1"/>
    </source>
</evidence>
<keyword evidence="8 21" id="KW-0548">Nucleotidyltransferase</keyword>
<dbReference type="KEGG" id="vg:80539587"/>
<dbReference type="EC" id="2.7.7.88" evidence="21"/>
<feature type="domain" description="RdRp catalytic" evidence="22">
    <location>
        <begin position="591"/>
        <end position="790"/>
    </location>
</feature>
<organism evidence="24 25">
    <name type="scientific">Hemipteran arli-related virus OKIAV95</name>
    <dbReference type="NCBI Taxonomy" id="2792567"/>
    <lineage>
        <taxon>Viruses</taxon>
        <taxon>Riboviria</taxon>
        <taxon>Orthornavirae</taxon>
        <taxon>Negarnaviricota</taxon>
        <taxon>Haploviricotina</taxon>
        <taxon>Monjiviricetes</taxon>
        <taxon>Mononegavirales</taxon>
        <taxon>Lispiviridae</taxon>
        <taxon>Xenophyvirus</taxon>
        <taxon>Xenophyvirus mathesonense</taxon>
    </lineage>
</organism>
<dbReference type="InterPro" id="IPR016269">
    <property type="entry name" value="RNA-dir_pol_paramyxovirus"/>
</dbReference>
<keyword evidence="6 21" id="KW-0808">Transferase</keyword>
<dbReference type="Pfam" id="PF00946">
    <property type="entry name" value="Mononeg_RNA_pol"/>
    <property type="match status" value="1"/>
</dbReference>
<dbReference type="Proteomes" id="UP000830136">
    <property type="component" value="Segment"/>
</dbReference>
<keyword evidence="5 21" id="KW-0507">mRNA processing</keyword>
<dbReference type="InterPro" id="IPR014023">
    <property type="entry name" value="Mononeg_RNA_pol_cat"/>
</dbReference>
<dbReference type="GO" id="GO:0003968">
    <property type="term" value="F:RNA-directed RNA polymerase activity"/>
    <property type="evidence" value="ECO:0007669"/>
    <property type="project" value="UniProtKB-KW"/>
</dbReference>
<keyword evidence="12 21" id="KW-0946">Virion</keyword>
<evidence type="ECO:0000259" key="23">
    <source>
        <dbReference type="PROSITE" id="PS51590"/>
    </source>
</evidence>
<dbReference type="EC" id="2.1.1.-" evidence="21"/>
<evidence type="ECO:0000256" key="18">
    <source>
        <dbReference type="ARBA" id="ARBA00047332"/>
    </source>
</evidence>
<comment type="catalytic activity">
    <reaction evidence="16">
        <text>a 5'-end triphospho-adenylyl-adenylyl-cytidylyl-adenosine in mRNA + GDP + H(+) = a 5'-end (5'-triphosphoguanosine)-adenylyl-adenylyl-cytidylyl-adenosine in mRNA + diphosphate</text>
        <dbReference type="Rhea" id="RHEA:65436"/>
        <dbReference type="Rhea" id="RHEA-COMP:16797"/>
        <dbReference type="Rhea" id="RHEA-COMP:16799"/>
        <dbReference type="ChEBI" id="CHEBI:15378"/>
        <dbReference type="ChEBI" id="CHEBI:33019"/>
        <dbReference type="ChEBI" id="CHEBI:58189"/>
        <dbReference type="ChEBI" id="CHEBI:156484"/>
        <dbReference type="ChEBI" id="CHEBI:156503"/>
        <dbReference type="EC" id="2.7.7.88"/>
    </reaction>
</comment>
<comment type="function">
    <text evidence="1 21">RNA-directed RNA polymerase that catalyzes the replication of viral genomic RNA. The template is composed of the viral RNA tightly encapsidated by the nucleoprotein (N). The replicase mode is dependent on intracellular N protein concentration. In this mode, the polymerase replicates the whole viral genome without recognizing transcriptional signals, and the replicated genome is not caped or polyadenylated.</text>
</comment>
<keyword evidence="3 21" id="KW-0696">RNA-directed RNA polymerase</keyword>
<dbReference type="PROSITE" id="PS50526">
    <property type="entry name" value="RDRP_SSRNA_NEG_NONSEG"/>
    <property type="match status" value="1"/>
</dbReference>
<evidence type="ECO:0000256" key="5">
    <source>
        <dbReference type="ARBA" id="ARBA00022664"/>
    </source>
</evidence>
<evidence type="ECO:0000256" key="2">
    <source>
        <dbReference type="ARBA" id="ARBA00007934"/>
    </source>
</evidence>
<dbReference type="PROSITE" id="PS51590">
    <property type="entry name" value="SAM_MT_MNV_L"/>
    <property type="match status" value="1"/>
</dbReference>
<dbReference type="PIRSF" id="PIRSF000830">
    <property type="entry name" value="RNA_pol_ParamyxoV"/>
    <property type="match status" value="1"/>
</dbReference>
<evidence type="ECO:0000256" key="10">
    <source>
        <dbReference type="ARBA" id="ARBA00022801"/>
    </source>
</evidence>
<evidence type="ECO:0000256" key="3">
    <source>
        <dbReference type="ARBA" id="ARBA00022484"/>
    </source>
</evidence>
<evidence type="ECO:0000256" key="21">
    <source>
        <dbReference type="PIRNR" id="PIRNR000830"/>
    </source>
</evidence>
<keyword evidence="11 21" id="KW-0067">ATP-binding</keyword>
<evidence type="ECO:0000256" key="6">
    <source>
        <dbReference type="ARBA" id="ARBA00022679"/>
    </source>
</evidence>
<evidence type="ECO:0000256" key="9">
    <source>
        <dbReference type="ARBA" id="ARBA00022741"/>
    </source>
</evidence>
<keyword evidence="7 21" id="KW-0949">S-adenosyl-L-methionine</keyword>
<keyword evidence="4 21" id="KW-0489">Methyltransferase</keyword>
<comment type="function">
    <text evidence="21">RNA-directed RNA polymerase that catalyzes the transcription of viral mRNAs, their capping and polyadenylation. The template is composed of the viral RNA tightly encapsidated by the nucleoprotein (N). The viral polymerase binds to the genomic RNA at the 3' leader promoter, and transcribes subsequently all viral mRNAs with a decreasing efficiency. The first gene is the most transcribed, and the last the least transcribed. The viral phosphoprotein acts as a processivity factor. Capping is concomitant with initiation of mRNA transcription. Indeed, a GDP polyribonucleotidyl transferase (PRNTase) adds the cap structure when the nascent RNA chain length has reached few nucleotides. Ribose 2'-O methylation of viral mRNA cap precedes and facilitates subsequent guanine-N-7 methylation, both activities being carried by the viral polymerase. Polyadenylation of mRNAs occur by a stuttering mechanism at a slipery stop site present at the end viral genes. After finishing transcription of a mRNA, the polymerase can resume transcription of the downstream gene.</text>
</comment>
<dbReference type="RefSeq" id="YP_010800926.1">
    <property type="nucleotide sequence ID" value="NC_076920.1"/>
</dbReference>
<dbReference type="EC" id="2.7.7.48" evidence="21"/>
<evidence type="ECO:0000256" key="1">
    <source>
        <dbReference type="ARBA" id="ARBA00003132"/>
    </source>
</evidence>
<keyword evidence="15" id="KW-0511">Multifunctional enzyme</keyword>
<dbReference type="GO" id="GO:0044423">
    <property type="term" value="C:virion component"/>
    <property type="evidence" value="ECO:0007669"/>
    <property type="project" value="UniProtKB-KW"/>
</dbReference>
<dbReference type="EC" id="3.6.1.-" evidence="21"/>
<feature type="domain" description="Mononegavirus-type SAM-dependent 2'-O-MTase" evidence="23">
    <location>
        <begin position="1721"/>
        <end position="1919"/>
    </location>
</feature>
<evidence type="ECO:0000313" key="25">
    <source>
        <dbReference type="Proteomes" id="UP000830136"/>
    </source>
</evidence>
<comment type="catalytic activity">
    <reaction evidence="21">
        <text>RNA(n) + a ribonucleoside 5'-triphosphate = RNA(n+1) + diphosphate</text>
        <dbReference type="Rhea" id="RHEA:21248"/>
        <dbReference type="Rhea" id="RHEA-COMP:14527"/>
        <dbReference type="Rhea" id="RHEA-COMP:17342"/>
        <dbReference type="ChEBI" id="CHEBI:33019"/>
        <dbReference type="ChEBI" id="CHEBI:61557"/>
        <dbReference type="ChEBI" id="CHEBI:140395"/>
        <dbReference type="EC" id="2.7.7.48"/>
    </reaction>
</comment>
<dbReference type="Pfam" id="PF14314">
    <property type="entry name" value="Methyltrans_Mon_2nd"/>
    <property type="match status" value="1"/>
</dbReference>
<evidence type="ECO:0000256" key="16">
    <source>
        <dbReference type="ARBA" id="ARBA00024494"/>
    </source>
</evidence>
<dbReference type="InterPro" id="IPR025786">
    <property type="entry name" value="Mononega_L_MeTrfase"/>
</dbReference>
<keyword evidence="14 21" id="KW-0506">mRNA capping</keyword>
<evidence type="ECO:0000256" key="19">
    <source>
        <dbReference type="ARBA" id="ARBA00047370"/>
    </source>
</evidence>
<evidence type="ECO:0000256" key="13">
    <source>
        <dbReference type="ARBA" id="ARBA00022953"/>
    </source>
</evidence>
<dbReference type="InterPro" id="IPR026890">
    <property type="entry name" value="Mononeg_mRNAcap"/>
</dbReference>
<evidence type="ECO:0000256" key="14">
    <source>
        <dbReference type="ARBA" id="ARBA00023042"/>
    </source>
</evidence>
<comment type="subcellular location">
    <subcellularLocation>
        <location evidence="21">Virion</location>
    </subcellularLocation>
    <subcellularLocation>
        <location evidence="21">Host cytoplasm</location>
    </subcellularLocation>
</comment>
<comment type="catalytic activity">
    <reaction evidence="20 21">
        <text>GTP + H2O = GDP + phosphate + H(+)</text>
        <dbReference type="Rhea" id="RHEA:19669"/>
        <dbReference type="ChEBI" id="CHEBI:15377"/>
        <dbReference type="ChEBI" id="CHEBI:15378"/>
        <dbReference type="ChEBI" id="CHEBI:37565"/>
        <dbReference type="ChEBI" id="CHEBI:43474"/>
        <dbReference type="ChEBI" id="CHEBI:58189"/>
    </reaction>
</comment>
<dbReference type="Pfam" id="PF14318">
    <property type="entry name" value="Mononeg_mRNAcap"/>
    <property type="match status" value="1"/>
</dbReference>
<keyword evidence="10" id="KW-0378">Hydrolase</keyword>
<dbReference type="GeneID" id="80539587"/>
<accession>A0AAE7TPV6</accession>
<comment type="catalytic activity">
    <reaction evidence="18 21">
        <text>a 5'-end (5'-triphosphoguanosine)-adenylyl-adenylyl-cytidylyl-adenosine in mRNA + S-adenosyl-L-methionine = a 5'-end (5'-triphosphoguanosine)-(2'-O-methyladenylyl)-adenylyl-cytidylyl-adenosine in mRNA + S-adenosyl-L-homocysteine + H(+)</text>
        <dbReference type="Rhea" id="RHEA:65380"/>
        <dbReference type="Rhea" id="RHEA-COMP:16797"/>
        <dbReference type="Rhea" id="RHEA-COMP:16801"/>
        <dbReference type="ChEBI" id="CHEBI:15378"/>
        <dbReference type="ChEBI" id="CHEBI:57856"/>
        <dbReference type="ChEBI" id="CHEBI:59789"/>
        <dbReference type="ChEBI" id="CHEBI:156482"/>
        <dbReference type="ChEBI" id="CHEBI:156484"/>
    </reaction>
</comment>
<comment type="catalytic activity">
    <reaction evidence="17 21">
        <text>a 5'-end (5'-triphosphoguanosine)-(2'-O-methyladenylyl)-adenylyl-cytidylyl-adenosine in mRNA + S-adenosyl-L-methionine = a 5'-end (N(7)-methyl 5'-triphosphoguanosine)-(2'-O-methyladenylyl)-adenylyl-cytidylyl-adenosine in mRNA + S-adenosyl-L-homocysteine</text>
        <dbReference type="Rhea" id="RHEA:65440"/>
        <dbReference type="Rhea" id="RHEA-COMP:16798"/>
        <dbReference type="Rhea" id="RHEA-COMP:16801"/>
        <dbReference type="ChEBI" id="CHEBI:57856"/>
        <dbReference type="ChEBI" id="CHEBI:59789"/>
        <dbReference type="ChEBI" id="CHEBI:156482"/>
        <dbReference type="ChEBI" id="CHEBI:156483"/>
    </reaction>
</comment>
<dbReference type="GO" id="GO:0016787">
    <property type="term" value="F:hydrolase activity"/>
    <property type="evidence" value="ECO:0007669"/>
    <property type="project" value="UniProtKB-KW"/>
</dbReference>
<dbReference type="InterPro" id="IPR039530">
    <property type="entry name" value="L_methyltransferase_rhabdo"/>
</dbReference>